<dbReference type="Pfam" id="PF00462">
    <property type="entry name" value="Glutaredoxin"/>
    <property type="match status" value="1"/>
</dbReference>
<dbReference type="InterPro" id="IPR002109">
    <property type="entry name" value="Glutaredoxin"/>
</dbReference>
<dbReference type="KEGG" id="cbut:ATN24_02275"/>
<dbReference type="InterPro" id="IPR051548">
    <property type="entry name" value="Grx-like_ET"/>
</dbReference>
<feature type="domain" description="Glutaredoxin" evidence="1">
    <location>
        <begin position="2"/>
        <end position="61"/>
    </location>
</feature>
<reference evidence="3 5" key="2">
    <citation type="submission" date="2020-01" db="EMBL/GenBank/DDBJ databases">
        <title>Genome sequence of a 1,3-propanediol producer, Clostridium butyricum S3.</title>
        <authorList>
            <person name="Zhou J."/>
        </authorList>
    </citation>
    <scope>NUCLEOTIDE SEQUENCE [LARGE SCALE GENOMIC DNA]</scope>
    <source>
        <strain evidence="3 5">S3</strain>
    </source>
</reference>
<evidence type="ECO:0000313" key="4">
    <source>
        <dbReference type="Proteomes" id="UP000321089"/>
    </source>
</evidence>
<reference evidence="2 4" key="1">
    <citation type="submission" date="2019-07" db="EMBL/GenBank/DDBJ databases">
        <title>Whole genome shotgun sequence of Clostridium butyricum NBRC 3858.</title>
        <authorList>
            <person name="Hosoyama A."/>
            <person name="Uohara A."/>
            <person name="Ohji S."/>
            <person name="Ichikawa N."/>
        </authorList>
    </citation>
    <scope>NUCLEOTIDE SEQUENCE [LARGE SCALE GENOMIC DNA]</scope>
    <source>
        <strain evidence="2 4">NBRC 3858</strain>
    </source>
</reference>
<dbReference type="GO" id="GO:0009055">
    <property type="term" value="F:electron transfer activity"/>
    <property type="evidence" value="ECO:0007669"/>
    <property type="project" value="TreeGrafter"/>
</dbReference>
<name>A0A0Q0ZSY8_CLOBU</name>
<gene>
    <name evidence="2" type="ORF">CBU02nite_33110</name>
    <name evidence="3" type="ORF">GND98_014600</name>
</gene>
<evidence type="ECO:0000313" key="5">
    <source>
        <dbReference type="Proteomes" id="UP000474042"/>
    </source>
</evidence>
<dbReference type="InterPro" id="IPR011911">
    <property type="entry name" value="GlrX_YruB"/>
</dbReference>
<evidence type="ECO:0000313" key="3">
    <source>
        <dbReference type="EMBL" id="NAS19067.1"/>
    </source>
</evidence>
<dbReference type="RefSeq" id="WP_002582590.1">
    <property type="nucleotide sequence ID" value="NZ_BKBB01000037.1"/>
</dbReference>
<dbReference type="GO" id="GO:0045454">
    <property type="term" value="P:cell redox homeostasis"/>
    <property type="evidence" value="ECO:0007669"/>
    <property type="project" value="TreeGrafter"/>
</dbReference>
<comment type="caution">
    <text evidence="2">The sequence shown here is derived from an EMBL/GenBank/DDBJ whole genome shotgun (WGS) entry which is preliminary data.</text>
</comment>
<organism evidence="2 4">
    <name type="scientific">Clostridium butyricum</name>
    <dbReference type="NCBI Taxonomy" id="1492"/>
    <lineage>
        <taxon>Bacteria</taxon>
        <taxon>Bacillati</taxon>
        <taxon>Bacillota</taxon>
        <taxon>Clostridia</taxon>
        <taxon>Eubacteriales</taxon>
        <taxon>Clostridiaceae</taxon>
        <taxon>Clostridium</taxon>
    </lineage>
</organism>
<dbReference type="Proteomes" id="UP000474042">
    <property type="component" value="Unassembled WGS sequence"/>
</dbReference>
<evidence type="ECO:0000259" key="1">
    <source>
        <dbReference type="Pfam" id="PF00462"/>
    </source>
</evidence>
<dbReference type="InterPro" id="IPR036249">
    <property type="entry name" value="Thioredoxin-like_sf"/>
</dbReference>
<dbReference type="OrthoDB" id="9795531at2"/>
<dbReference type="Proteomes" id="UP000321089">
    <property type="component" value="Unassembled WGS sequence"/>
</dbReference>
<dbReference type="AlphaFoldDB" id="A0A0Q0ZSY8"/>
<dbReference type="PANTHER" id="PTHR34386:SF1">
    <property type="entry name" value="GLUTAREDOXIN-LIKE PROTEIN NRDH"/>
    <property type="match status" value="1"/>
</dbReference>
<evidence type="ECO:0000313" key="2">
    <source>
        <dbReference type="EMBL" id="GEQ22805.1"/>
    </source>
</evidence>
<sequence length="75" mass="8654">MIKVYSTSWCPECVQVKKYFDFKGIEYLEINVADKQEDREEVLRVSGQRTVPVIECDGNIIVGFNRALIDKAINK</sequence>
<accession>A0A0Q0ZSY8</accession>
<dbReference type="PANTHER" id="PTHR34386">
    <property type="entry name" value="GLUTAREDOXIN"/>
    <property type="match status" value="1"/>
</dbReference>
<dbReference type="Gene3D" id="3.40.30.10">
    <property type="entry name" value="Glutaredoxin"/>
    <property type="match status" value="1"/>
</dbReference>
<dbReference type="EMBL" id="WOFV02000054">
    <property type="protein sequence ID" value="NAS19067.1"/>
    <property type="molecule type" value="Genomic_DNA"/>
</dbReference>
<proteinExistence type="predicted"/>
<protein>
    <submittedName>
        <fullName evidence="2">NrdH-redoxin</fullName>
    </submittedName>
</protein>
<dbReference type="EMBL" id="BKBC01000061">
    <property type="protein sequence ID" value="GEQ22805.1"/>
    <property type="molecule type" value="Genomic_DNA"/>
</dbReference>
<dbReference type="PROSITE" id="PS51354">
    <property type="entry name" value="GLUTAREDOXIN_2"/>
    <property type="match status" value="1"/>
</dbReference>
<dbReference type="NCBIfam" id="TIGR02196">
    <property type="entry name" value="GlrX_YruB"/>
    <property type="match status" value="1"/>
</dbReference>
<dbReference type="CDD" id="cd02976">
    <property type="entry name" value="NrdH"/>
    <property type="match status" value="1"/>
</dbReference>
<dbReference type="SUPFAM" id="SSF52833">
    <property type="entry name" value="Thioredoxin-like"/>
    <property type="match status" value="1"/>
</dbReference>